<evidence type="ECO:0000256" key="3">
    <source>
        <dbReference type="ARBA" id="ARBA00022679"/>
    </source>
</evidence>
<dbReference type="GO" id="GO:0000166">
    <property type="term" value="F:nucleotide binding"/>
    <property type="evidence" value="ECO:0007669"/>
    <property type="project" value="UniProtKB-KW"/>
</dbReference>
<evidence type="ECO:0000256" key="11">
    <source>
        <dbReference type="ARBA" id="ARBA00023124"/>
    </source>
</evidence>
<evidence type="ECO:0000256" key="1">
    <source>
        <dbReference type="ARBA" id="ARBA00004147"/>
    </source>
</evidence>
<keyword evidence="12" id="KW-0238">DNA-binding</keyword>
<keyword evidence="5" id="KW-0235">DNA replication</keyword>
<dbReference type="GO" id="GO:0003677">
    <property type="term" value="F:DNA binding"/>
    <property type="evidence" value="ECO:0007669"/>
    <property type="project" value="UniProtKB-KW"/>
</dbReference>
<proteinExistence type="predicted"/>
<evidence type="ECO:0000259" key="13">
    <source>
        <dbReference type="PROSITE" id="PS52020"/>
    </source>
</evidence>
<evidence type="ECO:0000256" key="8">
    <source>
        <dbReference type="ARBA" id="ARBA00022741"/>
    </source>
</evidence>
<comment type="subcellular location">
    <subcellularLocation>
        <location evidence="1">Host nucleus</location>
    </subcellularLocation>
</comment>
<reference evidence="14" key="1">
    <citation type="submission" date="2020-10" db="EMBL/GenBank/DDBJ databases">
        <title>CRESS DNA virus dark matter in the feces of wild birds.</title>
        <authorList>
            <person name="Yang S."/>
            <person name="Zhang W."/>
        </authorList>
    </citation>
    <scope>NUCLEOTIDE SEQUENCE</scope>
    <source>
        <strain evidence="14">Par76usv6</strain>
    </source>
</reference>
<name>A0A8A4XBA3_9VIRU</name>
<keyword evidence="11" id="KW-0190">Covalent protein-DNA linkage</keyword>
<dbReference type="PROSITE" id="PS52020">
    <property type="entry name" value="CRESS_DNA_REP"/>
    <property type="match status" value="1"/>
</dbReference>
<keyword evidence="8" id="KW-0547">Nucleotide-binding</keyword>
<keyword evidence="10" id="KW-0378">Hydrolase</keyword>
<evidence type="ECO:0000256" key="9">
    <source>
        <dbReference type="ARBA" id="ARBA00022759"/>
    </source>
</evidence>
<dbReference type="GO" id="GO:0004519">
    <property type="term" value="F:endonuclease activity"/>
    <property type="evidence" value="ECO:0007669"/>
    <property type="project" value="UniProtKB-KW"/>
</dbReference>
<dbReference type="GO" id="GO:0016787">
    <property type="term" value="F:hydrolase activity"/>
    <property type="evidence" value="ECO:0007669"/>
    <property type="project" value="UniProtKB-KW"/>
</dbReference>
<accession>A0A8A4XBA3</accession>
<dbReference type="Gene3D" id="3.40.1310.20">
    <property type="match status" value="1"/>
</dbReference>
<dbReference type="GO" id="GO:0006260">
    <property type="term" value="P:DNA replication"/>
    <property type="evidence" value="ECO:0007669"/>
    <property type="project" value="UniProtKB-KW"/>
</dbReference>
<keyword evidence="4" id="KW-0548">Nucleotidyltransferase</keyword>
<dbReference type="EMBL" id="MW182772">
    <property type="protein sequence ID" value="QTE03397.1"/>
    <property type="molecule type" value="Genomic_DNA"/>
</dbReference>
<dbReference type="GO" id="GO:0016779">
    <property type="term" value="F:nucleotidyltransferase activity"/>
    <property type="evidence" value="ECO:0007669"/>
    <property type="project" value="UniProtKB-KW"/>
</dbReference>
<keyword evidence="3" id="KW-0808">Transferase</keyword>
<evidence type="ECO:0000256" key="10">
    <source>
        <dbReference type="ARBA" id="ARBA00022801"/>
    </source>
</evidence>
<evidence type="ECO:0000256" key="4">
    <source>
        <dbReference type="ARBA" id="ARBA00022695"/>
    </source>
</evidence>
<evidence type="ECO:0000256" key="5">
    <source>
        <dbReference type="ARBA" id="ARBA00022705"/>
    </source>
</evidence>
<evidence type="ECO:0000256" key="2">
    <source>
        <dbReference type="ARBA" id="ARBA00022562"/>
    </source>
</evidence>
<dbReference type="SUPFAM" id="SSF55464">
    <property type="entry name" value="Origin of replication-binding domain, RBD-like"/>
    <property type="match status" value="1"/>
</dbReference>
<keyword evidence="9" id="KW-0255">Endonuclease</keyword>
<protein>
    <submittedName>
        <fullName evidence="14">Replication-associated protein</fullName>
    </submittedName>
</protein>
<keyword evidence="2" id="KW-1048">Host nucleus</keyword>
<sequence>MSRAKHWCFTLNNYTEDDLVVVDGLIDACEECTYLIYGKEVGESGTPHLQGFVSFSKRLRLSQVRAVFPSNPHLEVSRNPLHSINYCKKDGDVHEFGTFASSQGSRGDLESFKDAVKAGVMELKDIREQHSDVYAKYTRFCLEYVQDHYPRKEIIDHILKTWQSDLKEVLDGEPDDRTIIFLVDTVGNTGKSWFSHWYTQNVPRCQVLLPGKKADMAFALDTTIRVLFVDAPRSKQGDFIQYDFLEDVKNGYVFSTKYESRVKTLSKVHVVVNMNEEPDHTKLSEDRIRIIRISE</sequence>
<dbReference type="Pfam" id="PF02407">
    <property type="entry name" value="Viral_Rep"/>
    <property type="match status" value="1"/>
</dbReference>
<dbReference type="GO" id="GO:0042025">
    <property type="term" value="C:host cell nucleus"/>
    <property type="evidence" value="ECO:0007669"/>
    <property type="project" value="UniProtKB-SubCell"/>
</dbReference>
<organism evidence="14">
    <name type="scientific">Nandayus nenday CRESS-DNA-virus sp</name>
    <dbReference type="NCBI Taxonomy" id="2815047"/>
    <lineage>
        <taxon>Viruses</taxon>
        <taxon>Monodnaviria</taxon>
        <taxon>Shotokuvirae</taxon>
        <taxon>Cressdnaviricota</taxon>
    </lineage>
</organism>
<evidence type="ECO:0000313" key="14">
    <source>
        <dbReference type="EMBL" id="QTE03397.1"/>
    </source>
</evidence>
<evidence type="ECO:0000256" key="6">
    <source>
        <dbReference type="ARBA" id="ARBA00022722"/>
    </source>
</evidence>
<evidence type="ECO:0000256" key="12">
    <source>
        <dbReference type="ARBA" id="ARBA00023125"/>
    </source>
</evidence>
<dbReference type="GO" id="GO:0046872">
    <property type="term" value="F:metal ion binding"/>
    <property type="evidence" value="ECO:0007669"/>
    <property type="project" value="UniProtKB-KW"/>
</dbReference>
<keyword evidence="6" id="KW-0540">Nuclease</keyword>
<keyword evidence="7" id="KW-0479">Metal-binding</keyword>
<dbReference type="InterPro" id="IPR049912">
    <property type="entry name" value="CRESS_DNA_REP"/>
</dbReference>
<feature type="domain" description="CRESS-DNA virus Rep endonuclease" evidence="13">
    <location>
        <begin position="1"/>
        <end position="99"/>
    </location>
</feature>
<evidence type="ECO:0000256" key="7">
    <source>
        <dbReference type="ARBA" id="ARBA00022723"/>
    </source>
</evidence>